<dbReference type="CDD" id="cd01650">
    <property type="entry name" value="RT_nLTR_like"/>
    <property type="match status" value="1"/>
</dbReference>
<dbReference type="EMBL" id="UZAU01000280">
    <property type="status" value="NOT_ANNOTATED_CDS"/>
    <property type="molecule type" value="Genomic_DNA"/>
</dbReference>
<reference evidence="7" key="2">
    <citation type="submission" date="2021-03" db="UniProtKB">
        <authorList>
            <consortium name="EnsemblPlants"/>
        </authorList>
    </citation>
    <scope>IDENTIFICATION</scope>
</reference>
<dbReference type="SUPFAM" id="SSF52266">
    <property type="entry name" value="SGNH hydrolase"/>
    <property type="match status" value="1"/>
</dbReference>
<dbReference type="InterPro" id="IPR001087">
    <property type="entry name" value="GDSL"/>
</dbReference>
<keyword evidence="4" id="KW-0443">Lipid metabolism</keyword>
<evidence type="ECO:0000313" key="8">
    <source>
        <dbReference type="Proteomes" id="UP000596661"/>
    </source>
</evidence>
<reference evidence="7" key="1">
    <citation type="submission" date="2018-11" db="EMBL/GenBank/DDBJ databases">
        <authorList>
            <person name="Grassa J C."/>
        </authorList>
    </citation>
    <scope>NUCLEOTIDE SEQUENCE [LARGE SCALE GENOMIC DNA]</scope>
</reference>
<sequence>MDSNKLNLNSLFKCFFFILASFLSVSGHSHHHGHDSHLFSFKPTKLFVFGDSYSDTGNNRKSQASSWKFPYGITFPGKPTGRFSDGRVLTDFLAKFVGVKSPIPYQWRKVVGYKHLKYGMNFAHGGTGVFNTLVMDPNMTVQINAFNNLISHSVFTPKDLESAVALVTVAGNDYGAYIFRNGTAEGFPGFITSVVNQLYVNLKQIHELGVKKIAVTALEPLGCLPPATAASSFQQCNGTQNALVNLHNLLLQQAVAKLNNETSKDSNIIILDLYSSFMSVFKNKGDPLGTIKFENPLKPCCVGTSSGHSCGSVNENGTKMYSICGKPESAFFWDDAHPTQQGQLLKEINTTVLALIPKIKCPNLVSDYRPIAYCNVLYKAITKLICARLKVVLPDIIAQNQGRFVHGRFIGHNIMIWQDLIRHYGRKSKRASCIFKLDLQKAYDNIEWDFIEEMLQAFQFPQKFIELIMTCVRTPKFSLMLNGSLHGYSESKRGLRQGDPMSPLLFILSMEYLSRILKKSCKRRDFVFHERCRDLELNHLSFADDVLLFCNGDFKSIYLMLQGLKLYSHTSGLFPNPSKTAFYCNNMNDNDIKRVLDASGFQRQDLPFKYLGIPICPKRISAADCGTLIEKIVARIRSWSSRNLSFAGRVVLINSVLMAIHSYWCQIMIRPKKVVNEIESICKSFLWNGSHTLSSSTAVAWSFVCLPKSAGGLGFRSISDWNLAAMATPIASWYWHKLVTIEDKVEYSKHSFILWLSMLNRIKTKDRLQYMELENSKCFLCNIEDETVPH</sequence>
<dbReference type="InterPro" id="IPR036514">
    <property type="entry name" value="SGNH_hydro_sf"/>
</dbReference>
<protein>
    <recommendedName>
        <fullName evidence="6">Reverse transcriptase domain-containing protein</fullName>
    </recommendedName>
</protein>
<keyword evidence="8" id="KW-1185">Reference proteome</keyword>
<dbReference type="Pfam" id="PF00657">
    <property type="entry name" value="Lipase_GDSL"/>
    <property type="match status" value="1"/>
</dbReference>
<evidence type="ECO:0000256" key="3">
    <source>
        <dbReference type="ARBA" id="ARBA00022963"/>
    </source>
</evidence>
<dbReference type="SUPFAM" id="SSF56672">
    <property type="entry name" value="DNA/RNA polymerases"/>
    <property type="match status" value="1"/>
</dbReference>
<dbReference type="Gene3D" id="3.40.50.1110">
    <property type="entry name" value="SGNH hydrolase"/>
    <property type="match status" value="1"/>
</dbReference>
<evidence type="ECO:0000313" key="7">
    <source>
        <dbReference type="EnsemblPlants" id="cds.evm.model.03.1052"/>
    </source>
</evidence>
<evidence type="ECO:0000256" key="5">
    <source>
        <dbReference type="SAM" id="SignalP"/>
    </source>
</evidence>
<comment type="similarity">
    <text evidence="1">Belongs to the 'GDSL' lipolytic enzyme family.</text>
</comment>
<dbReference type="GO" id="GO:0016042">
    <property type="term" value="P:lipid catabolic process"/>
    <property type="evidence" value="ECO:0007669"/>
    <property type="project" value="UniProtKB-KW"/>
</dbReference>
<dbReference type="InterPro" id="IPR043502">
    <property type="entry name" value="DNA/RNA_pol_sf"/>
</dbReference>
<dbReference type="Proteomes" id="UP000596661">
    <property type="component" value="Chromosome 3"/>
</dbReference>
<evidence type="ECO:0000259" key="6">
    <source>
        <dbReference type="PROSITE" id="PS50878"/>
    </source>
</evidence>
<name>A0A803P3S3_CANSA</name>
<dbReference type="PANTHER" id="PTHR46020:SF32">
    <property type="entry name" value="GDSL ESTERASE_LIPASE"/>
    <property type="match status" value="1"/>
</dbReference>
<keyword evidence="5" id="KW-0732">Signal</keyword>
<feature type="domain" description="Reverse transcriptase" evidence="6">
    <location>
        <begin position="337"/>
        <end position="615"/>
    </location>
</feature>
<dbReference type="InterPro" id="IPR026960">
    <property type="entry name" value="RVT-Znf"/>
</dbReference>
<dbReference type="Pfam" id="PF13966">
    <property type="entry name" value="zf-RVT"/>
    <property type="match status" value="1"/>
</dbReference>
<dbReference type="GO" id="GO:0016788">
    <property type="term" value="F:hydrolase activity, acting on ester bonds"/>
    <property type="evidence" value="ECO:0007669"/>
    <property type="project" value="InterPro"/>
</dbReference>
<feature type="signal peptide" evidence="5">
    <location>
        <begin position="1"/>
        <end position="27"/>
    </location>
</feature>
<evidence type="ECO:0000256" key="1">
    <source>
        <dbReference type="ARBA" id="ARBA00008668"/>
    </source>
</evidence>
<dbReference type="Gramene" id="evm.model.03.1052">
    <property type="protein sequence ID" value="cds.evm.model.03.1052"/>
    <property type="gene ID" value="evm.TU.03.1052"/>
</dbReference>
<keyword evidence="2" id="KW-0378">Hydrolase</keyword>
<evidence type="ECO:0000256" key="4">
    <source>
        <dbReference type="ARBA" id="ARBA00023098"/>
    </source>
</evidence>
<organism evidence="7 8">
    <name type="scientific">Cannabis sativa</name>
    <name type="common">Hemp</name>
    <name type="synonym">Marijuana</name>
    <dbReference type="NCBI Taxonomy" id="3483"/>
    <lineage>
        <taxon>Eukaryota</taxon>
        <taxon>Viridiplantae</taxon>
        <taxon>Streptophyta</taxon>
        <taxon>Embryophyta</taxon>
        <taxon>Tracheophyta</taxon>
        <taxon>Spermatophyta</taxon>
        <taxon>Magnoliopsida</taxon>
        <taxon>eudicotyledons</taxon>
        <taxon>Gunneridae</taxon>
        <taxon>Pentapetalae</taxon>
        <taxon>rosids</taxon>
        <taxon>fabids</taxon>
        <taxon>Rosales</taxon>
        <taxon>Cannabaceae</taxon>
        <taxon>Cannabis</taxon>
    </lineage>
</organism>
<keyword evidence="3" id="KW-0442">Lipid degradation</keyword>
<dbReference type="InterPro" id="IPR000477">
    <property type="entry name" value="RT_dom"/>
</dbReference>
<dbReference type="PANTHER" id="PTHR46020">
    <property type="entry name" value="OSJNBB0059K02.9 PROTEIN"/>
    <property type="match status" value="1"/>
</dbReference>
<dbReference type="Pfam" id="PF00078">
    <property type="entry name" value="RVT_1"/>
    <property type="match status" value="1"/>
</dbReference>
<proteinExistence type="inferred from homology"/>
<dbReference type="EnsemblPlants" id="evm.model.03.1052">
    <property type="protein sequence ID" value="cds.evm.model.03.1052"/>
    <property type="gene ID" value="evm.TU.03.1052"/>
</dbReference>
<feature type="chain" id="PRO_5031208585" description="Reverse transcriptase domain-containing protein" evidence="5">
    <location>
        <begin position="28"/>
        <end position="790"/>
    </location>
</feature>
<dbReference type="AlphaFoldDB" id="A0A803P3S3"/>
<accession>A0A803P3S3</accession>
<evidence type="ECO:0000256" key="2">
    <source>
        <dbReference type="ARBA" id="ARBA00022801"/>
    </source>
</evidence>
<dbReference type="PROSITE" id="PS50878">
    <property type="entry name" value="RT_POL"/>
    <property type="match status" value="1"/>
</dbReference>